<evidence type="ECO:0000256" key="7">
    <source>
        <dbReference type="ARBA" id="ARBA00023235"/>
    </source>
</evidence>
<dbReference type="GO" id="GO:0004034">
    <property type="term" value="F:aldose 1-epimerase activity"/>
    <property type="evidence" value="ECO:0007669"/>
    <property type="project" value="TreeGrafter"/>
</dbReference>
<dbReference type="Pfam" id="PF01263">
    <property type="entry name" value="Aldose_epim"/>
    <property type="match status" value="1"/>
</dbReference>
<dbReference type="NCBIfam" id="NF008277">
    <property type="entry name" value="PRK11055.1"/>
    <property type="match status" value="1"/>
</dbReference>
<dbReference type="GO" id="GO:0033499">
    <property type="term" value="P:galactose catabolic process via UDP-galactose, Leloir pathway"/>
    <property type="evidence" value="ECO:0007669"/>
    <property type="project" value="TreeGrafter"/>
</dbReference>
<dbReference type="GO" id="GO:0030246">
    <property type="term" value="F:carbohydrate binding"/>
    <property type="evidence" value="ECO:0007669"/>
    <property type="project" value="InterPro"/>
</dbReference>
<dbReference type="SUPFAM" id="SSF74650">
    <property type="entry name" value="Galactose mutarotase-like"/>
    <property type="match status" value="1"/>
</dbReference>
<evidence type="ECO:0000256" key="4">
    <source>
        <dbReference type="ARBA" id="ARBA00011245"/>
    </source>
</evidence>
<evidence type="ECO:0000256" key="2">
    <source>
        <dbReference type="ARBA" id="ARBA00005028"/>
    </source>
</evidence>
<gene>
    <name evidence="9" type="ORF">LCGC14_1037520</name>
</gene>
<dbReference type="AlphaFoldDB" id="A0A0F9NEE9"/>
<evidence type="ECO:0000256" key="3">
    <source>
        <dbReference type="ARBA" id="ARBA00006206"/>
    </source>
</evidence>
<dbReference type="CDD" id="cd09019">
    <property type="entry name" value="galactose_mutarotase_like"/>
    <property type="match status" value="1"/>
</dbReference>
<organism evidence="9">
    <name type="scientific">marine sediment metagenome</name>
    <dbReference type="NCBI Taxonomy" id="412755"/>
    <lineage>
        <taxon>unclassified sequences</taxon>
        <taxon>metagenomes</taxon>
        <taxon>ecological metagenomes</taxon>
    </lineage>
</organism>
<dbReference type="Gene3D" id="2.70.98.10">
    <property type="match status" value="1"/>
</dbReference>
<dbReference type="InterPro" id="IPR014718">
    <property type="entry name" value="GH-type_carb-bd"/>
</dbReference>
<keyword evidence="8" id="KW-0119">Carbohydrate metabolism</keyword>
<dbReference type="InterPro" id="IPR011013">
    <property type="entry name" value="Gal_mutarotase_sf_dom"/>
</dbReference>
<dbReference type="InterPro" id="IPR008183">
    <property type="entry name" value="Aldose_1/G6P_1-epimerase"/>
</dbReference>
<accession>A0A0F9NEE9</accession>
<evidence type="ECO:0000313" key="9">
    <source>
        <dbReference type="EMBL" id="KKN10347.1"/>
    </source>
</evidence>
<comment type="similarity">
    <text evidence="3">Belongs to the aldose epimerase family.</text>
</comment>
<dbReference type="GO" id="GO:0005737">
    <property type="term" value="C:cytoplasm"/>
    <property type="evidence" value="ECO:0007669"/>
    <property type="project" value="UniProtKB-SubCell"/>
</dbReference>
<dbReference type="EMBL" id="LAZR01004252">
    <property type="protein sequence ID" value="KKN10347.1"/>
    <property type="molecule type" value="Genomic_DNA"/>
</dbReference>
<dbReference type="PIRSF" id="PIRSF005096">
    <property type="entry name" value="GALM"/>
    <property type="match status" value="1"/>
</dbReference>
<evidence type="ECO:0000256" key="5">
    <source>
        <dbReference type="ARBA" id="ARBA00022490"/>
    </source>
</evidence>
<comment type="caution">
    <text evidence="9">The sequence shown here is derived from an EMBL/GenBank/DDBJ whole genome shotgun (WGS) entry which is preliminary data.</text>
</comment>
<protein>
    <recommendedName>
        <fullName evidence="10">Aldose 1-epimerase</fullName>
    </recommendedName>
</protein>
<sequence length="393" mass="43617">MRKNRMPFTWMFITIILLANFACRESAKSEENQETTKMEKKVRVSSSDFGITDNGENVTKYSLANKNGIEVDIITFGGRIIALRTPDKQGHLQNVVLGFDSLAQYEKKNPFFGALVGRYGNRIANGKFTLGDTEYTLAKNNGENSLHGGLQGFDKKVWKAKTEEADDNVKLILNYLSVDMEEGFPGNLNTTITYTLNADNSLDVLYEAQTDKTTIVNLTQHTYFNLSGEFSKPILDHLVEIDADAFVPVDSGLIPTGELKPVEGTPFDFTEPKQIGKEIDADNEQITLGGGYDHCWVLNDQATGYRSVATAYHPKTGRNLEVLTDQPGIQFYTGNFLDGTLPAPNGGTYAKRSGFCLETQHYPDSPNQPDFPSVTLEPGDTYSTRTTFKFSTN</sequence>
<evidence type="ECO:0000256" key="8">
    <source>
        <dbReference type="ARBA" id="ARBA00023277"/>
    </source>
</evidence>
<keyword evidence="6" id="KW-0597">Phosphoprotein</keyword>
<keyword evidence="7" id="KW-0413">Isomerase</keyword>
<dbReference type="InterPro" id="IPR015443">
    <property type="entry name" value="Aldose_1-epimerase"/>
</dbReference>
<proteinExistence type="inferred from homology"/>
<evidence type="ECO:0000256" key="1">
    <source>
        <dbReference type="ARBA" id="ARBA00004496"/>
    </source>
</evidence>
<dbReference type="UniPathway" id="UPA00242"/>
<evidence type="ECO:0000256" key="6">
    <source>
        <dbReference type="ARBA" id="ARBA00022553"/>
    </source>
</evidence>
<dbReference type="GO" id="GO:0006006">
    <property type="term" value="P:glucose metabolic process"/>
    <property type="evidence" value="ECO:0007669"/>
    <property type="project" value="TreeGrafter"/>
</dbReference>
<dbReference type="PANTHER" id="PTHR10091:SF0">
    <property type="entry name" value="GALACTOSE MUTAROTASE"/>
    <property type="match status" value="1"/>
</dbReference>
<comment type="subunit">
    <text evidence="4">Monomer.</text>
</comment>
<name>A0A0F9NEE9_9ZZZZ</name>
<comment type="pathway">
    <text evidence="2">Carbohydrate metabolism; hexose metabolism.</text>
</comment>
<dbReference type="InterPro" id="IPR047215">
    <property type="entry name" value="Galactose_mutarotase-like"/>
</dbReference>
<reference evidence="9" key="1">
    <citation type="journal article" date="2015" name="Nature">
        <title>Complex archaea that bridge the gap between prokaryotes and eukaryotes.</title>
        <authorList>
            <person name="Spang A."/>
            <person name="Saw J.H."/>
            <person name="Jorgensen S.L."/>
            <person name="Zaremba-Niedzwiedzka K."/>
            <person name="Martijn J."/>
            <person name="Lind A.E."/>
            <person name="van Eijk R."/>
            <person name="Schleper C."/>
            <person name="Guy L."/>
            <person name="Ettema T.J."/>
        </authorList>
    </citation>
    <scope>NUCLEOTIDE SEQUENCE</scope>
</reference>
<keyword evidence="5" id="KW-0963">Cytoplasm</keyword>
<evidence type="ECO:0008006" key="10">
    <source>
        <dbReference type="Google" id="ProtNLM"/>
    </source>
</evidence>
<dbReference type="PANTHER" id="PTHR10091">
    <property type="entry name" value="ALDOSE-1-EPIMERASE"/>
    <property type="match status" value="1"/>
</dbReference>
<dbReference type="FunFam" id="2.70.98.10:FF:000003">
    <property type="entry name" value="Aldose 1-epimerase"/>
    <property type="match status" value="1"/>
</dbReference>
<comment type="subcellular location">
    <subcellularLocation>
        <location evidence="1">Cytoplasm</location>
    </subcellularLocation>
</comment>